<sequence>MDVNESVGSIGWAPWHGRNLVHSLKCPRDGRVGPVNEGTYLYTTWPDGADVHLGHKRSAASDHFFPTPGLLLACPVLAALWFLPYRLPADTDGTRPFPSKREAVVEKIACLEEQAMVKEERLDRPVQYRPKEPRNCYSNPMWKARGAPSCTVSIDVKVRRHFPSLRSLFISEAFRVSISLRYNTKDSDKICYHGRDPFVNFLRHRTRSPQTKPSVVRQRGTTTLPLPLPLRPNRCYYDQQPQPPPIPLTGDTPPSRHLICSRCLVSTEVKPPTGRLANW</sequence>
<organism evidence="1 2">
    <name type="scientific">Colletotrichum asianum</name>
    <dbReference type="NCBI Taxonomy" id="702518"/>
    <lineage>
        <taxon>Eukaryota</taxon>
        <taxon>Fungi</taxon>
        <taxon>Dikarya</taxon>
        <taxon>Ascomycota</taxon>
        <taxon>Pezizomycotina</taxon>
        <taxon>Sordariomycetes</taxon>
        <taxon>Hypocreomycetidae</taxon>
        <taxon>Glomerellales</taxon>
        <taxon>Glomerellaceae</taxon>
        <taxon>Colletotrichum</taxon>
        <taxon>Colletotrichum gloeosporioides species complex</taxon>
    </lineage>
</organism>
<evidence type="ECO:0000313" key="1">
    <source>
        <dbReference type="EMBL" id="KAF0330389.1"/>
    </source>
</evidence>
<accession>A0A8H3WN25</accession>
<name>A0A8H3WN25_9PEZI</name>
<keyword evidence="2" id="KW-1185">Reference proteome</keyword>
<protein>
    <submittedName>
        <fullName evidence="1">Uncharacterized protein</fullName>
    </submittedName>
</protein>
<comment type="caution">
    <text evidence="1">The sequence shown here is derived from an EMBL/GenBank/DDBJ whole genome shotgun (WGS) entry which is preliminary data.</text>
</comment>
<feature type="non-terminal residue" evidence="1">
    <location>
        <position position="1"/>
    </location>
</feature>
<proteinExistence type="predicted"/>
<gene>
    <name evidence="1" type="ORF">GQ607_002268</name>
</gene>
<evidence type="ECO:0000313" key="2">
    <source>
        <dbReference type="Proteomes" id="UP000434172"/>
    </source>
</evidence>
<dbReference type="Proteomes" id="UP000434172">
    <property type="component" value="Unassembled WGS sequence"/>
</dbReference>
<reference evidence="1 2" key="1">
    <citation type="submission" date="2019-12" db="EMBL/GenBank/DDBJ databases">
        <title>A genome sequence resource for the geographically widespread anthracnose pathogen Colletotrichum asianum.</title>
        <authorList>
            <person name="Meng Y."/>
        </authorList>
    </citation>
    <scope>NUCLEOTIDE SEQUENCE [LARGE SCALE GENOMIC DNA]</scope>
    <source>
        <strain evidence="1 2">ICMP 18580</strain>
    </source>
</reference>
<dbReference type="AlphaFoldDB" id="A0A8H3WN25"/>
<dbReference type="EMBL" id="WOWK01000007">
    <property type="protein sequence ID" value="KAF0330389.1"/>
    <property type="molecule type" value="Genomic_DNA"/>
</dbReference>